<reference evidence="17 18" key="1">
    <citation type="journal article" date="2015" name="Genome Announc.">
        <title>Expanding the biotechnology potential of lactobacilli through comparative genomics of 213 strains and associated genera.</title>
        <authorList>
            <person name="Sun Z."/>
            <person name="Harris H.M."/>
            <person name="McCann A."/>
            <person name="Guo C."/>
            <person name="Argimon S."/>
            <person name="Zhang W."/>
            <person name="Yang X."/>
            <person name="Jeffery I.B."/>
            <person name="Cooney J.C."/>
            <person name="Kagawa T.F."/>
            <person name="Liu W."/>
            <person name="Song Y."/>
            <person name="Salvetti E."/>
            <person name="Wrobel A."/>
            <person name="Rasinkangas P."/>
            <person name="Parkhill J."/>
            <person name="Rea M.C."/>
            <person name="O'Sullivan O."/>
            <person name="Ritari J."/>
            <person name="Douillard F.P."/>
            <person name="Paul Ross R."/>
            <person name="Yang R."/>
            <person name="Briner A.E."/>
            <person name="Felis G.E."/>
            <person name="de Vos W.M."/>
            <person name="Barrangou R."/>
            <person name="Klaenhammer T.R."/>
            <person name="Caufield P.W."/>
            <person name="Cui Y."/>
            <person name="Zhang H."/>
            <person name="O'Toole P.W."/>
        </authorList>
    </citation>
    <scope>NUCLEOTIDE SEQUENCE [LARGE SCALE GENOMIC DNA]</scope>
    <source>
        <strain evidence="17 18">DSM 20534</strain>
    </source>
</reference>
<dbReference type="Gene3D" id="3.40.710.10">
    <property type="entry name" value="DD-peptidase/beta-lactamase superfamily"/>
    <property type="match status" value="1"/>
</dbReference>
<evidence type="ECO:0000256" key="11">
    <source>
        <dbReference type="ARBA" id="ARBA00023251"/>
    </source>
</evidence>
<dbReference type="Pfam" id="PF00905">
    <property type="entry name" value="Transpeptidase"/>
    <property type="match status" value="1"/>
</dbReference>
<comment type="subcellular location">
    <subcellularLocation>
        <location evidence="1">Cell membrane</location>
        <topology evidence="1">Single-pass membrane protein</topology>
    </subcellularLocation>
</comment>
<evidence type="ECO:0000256" key="7">
    <source>
        <dbReference type="ARBA" id="ARBA00022960"/>
    </source>
</evidence>
<dbReference type="GO" id="GO:0008360">
    <property type="term" value="P:regulation of cell shape"/>
    <property type="evidence" value="ECO:0007669"/>
    <property type="project" value="UniProtKB-KW"/>
</dbReference>
<keyword evidence="13" id="KW-0961">Cell wall biogenesis/degradation</keyword>
<dbReference type="PATRIC" id="fig|1423722.3.peg.327"/>
<evidence type="ECO:0000256" key="14">
    <source>
        <dbReference type="ARBA" id="ARBA00055980"/>
    </source>
</evidence>
<dbReference type="EMBL" id="AZCV01000001">
    <property type="protein sequence ID" value="KRK38635.1"/>
    <property type="molecule type" value="Genomic_DNA"/>
</dbReference>
<dbReference type="InterPro" id="IPR050515">
    <property type="entry name" value="Beta-lactam/transpept"/>
</dbReference>
<feature type="transmembrane region" description="Helical" evidence="15">
    <location>
        <begin position="21"/>
        <end position="42"/>
    </location>
</feature>
<keyword evidence="12" id="KW-0131">Cell cycle</keyword>
<keyword evidence="11" id="KW-0046">Antibiotic resistance</keyword>
<dbReference type="SUPFAM" id="SSF56519">
    <property type="entry name" value="Penicillin binding protein dimerisation domain"/>
    <property type="match status" value="1"/>
</dbReference>
<dbReference type="Gene3D" id="3.90.1310.10">
    <property type="entry name" value="Penicillin-binding protein 2a (Domain 2)"/>
    <property type="match status" value="1"/>
</dbReference>
<name>A0A0R1GWD7_9LACO</name>
<dbReference type="RefSeq" id="WP_056946062.1">
    <property type="nucleotide sequence ID" value="NZ_AZCV01000001.1"/>
</dbReference>
<evidence type="ECO:0000313" key="17">
    <source>
        <dbReference type="EMBL" id="KRK38635.1"/>
    </source>
</evidence>
<keyword evidence="18" id="KW-1185">Reference proteome</keyword>
<dbReference type="GO" id="GO:0046677">
    <property type="term" value="P:response to antibiotic"/>
    <property type="evidence" value="ECO:0007669"/>
    <property type="project" value="UniProtKB-KW"/>
</dbReference>
<dbReference type="PANTHER" id="PTHR30627:SF26">
    <property type="entry name" value="PENICILLIN-BINDING PROTEIN 2B"/>
    <property type="match status" value="1"/>
</dbReference>
<comment type="similarity">
    <text evidence="2">Belongs to the transpeptidase family.</text>
</comment>
<keyword evidence="8" id="KW-0573">Peptidoglycan synthesis</keyword>
<dbReference type="Pfam" id="PF03793">
    <property type="entry name" value="PASTA"/>
    <property type="match status" value="2"/>
</dbReference>
<dbReference type="Proteomes" id="UP000050909">
    <property type="component" value="Unassembled WGS sequence"/>
</dbReference>
<evidence type="ECO:0000259" key="16">
    <source>
        <dbReference type="PROSITE" id="PS51178"/>
    </source>
</evidence>
<dbReference type="AlphaFoldDB" id="A0A0R1GWD7"/>
<evidence type="ECO:0000256" key="6">
    <source>
        <dbReference type="ARBA" id="ARBA00022737"/>
    </source>
</evidence>
<evidence type="ECO:0000256" key="8">
    <source>
        <dbReference type="ARBA" id="ARBA00022984"/>
    </source>
</evidence>
<keyword evidence="9 15" id="KW-1133">Transmembrane helix</keyword>
<dbReference type="InterPro" id="IPR005311">
    <property type="entry name" value="PBP_dimer"/>
</dbReference>
<dbReference type="Gene3D" id="2.20.70.70">
    <property type="match status" value="1"/>
</dbReference>
<dbReference type="PROSITE" id="PS51178">
    <property type="entry name" value="PASTA"/>
    <property type="match status" value="1"/>
</dbReference>
<evidence type="ECO:0000256" key="13">
    <source>
        <dbReference type="ARBA" id="ARBA00023316"/>
    </source>
</evidence>
<keyword evidence="3" id="KW-1003">Cell membrane</keyword>
<keyword evidence="4" id="KW-0132">Cell division</keyword>
<evidence type="ECO:0000256" key="4">
    <source>
        <dbReference type="ARBA" id="ARBA00022618"/>
    </source>
</evidence>
<dbReference type="GO" id="GO:0008658">
    <property type="term" value="F:penicillin binding"/>
    <property type="evidence" value="ECO:0007669"/>
    <property type="project" value="InterPro"/>
</dbReference>
<evidence type="ECO:0000313" key="18">
    <source>
        <dbReference type="Proteomes" id="UP000050909"/>
    </source>
</evidence>
<dbReference type="InterPro" id="IPR005543">
    <property type="entry name" value="PASTA_dom"/>
</dbReference>
<sequence length="722" mass="78766">MNAKDKLQKNKSKAHNYRFTVGRSFQVVVALVFLVFVGRLIYIGVSDYVSGENLAERTNQKYRQNIVLKAKRGTIYDHNGQIIAEDSHVYSIYAVLDKSYIDAKEKPLYVVDKEKTAKQLATVLELDEAAILKYLSPKKKAYQVEFGNAGQGLSLQTKKKIQQMNLPGIYFSENPSRLYPNGDFSSNVVGLAQVEKTKQSGSDQLIGTMGIEKYFNKQLSGTDGLKEAKIDSYGYELPNDQKVLKRATDGQDVYLTIDTRLQNYLEDLLNESVTKYAPKGVTAVLAEAKTGKILAAAQRPSFNPQTKVGLESSWRNRLVEDSYEPGSVMKVLTLAATVDSGHYNPNELYQSGSVNVLGSTIRDWNYSGWGSIPFAQAFPRSSNVGMLKLEQKMGGKVWGSYLDRFGITKKTGVTLPGETAGAKQFKSVLDQAVTSFGQGVNVTVMQMLQALTAIANKGQMIKPQFVEKITNQNGKQVQGYQVHKVGTPVVSEQTTKTVLSSMRDVVNAEYGTGQAYKMEGQDLAVKTGTAQLAKPNGGGYLSGKNNYVFSVVGLAPASNPKYILYLTYKQPQKMTQAAETIMSEIFKPLMTRVLQNYSAGGLQSKETQFNVPLVTNLPAAQAVSATSKAGLVPVLIGDGSKVTKQSQAANIKVNAGEKLLLYAGGKLKMPDMIGWSSAEVNAFNSLTGLKIKQSGSGLVTTQSVPENTEITTASQITVQLKE</sequence>
<dbReference type="GO" id="GO:0051301">
    <property type="term" value="P:cell division"/>
    <property type="evidence" value="ECO:0007669"/>
    <property type="project" value="UniProtKB-KW"/>
</dbReference>
<evidence type="ECO:0000256" key="12">
    <source>
        <dbReference type="ARBA" id="ARBA00023306"/>
    </source>
</evidence>
<dbReference type="InterPro" id="IPR036138">
    <property type="entry name" value="PBP_dimer_sf"/>
</dbReference>
<dbReference type="CDD" id="cd06575">
    <property type="entry name" value="PASTA_Pbp2x-like_2"/>
    <property type="match status" value="1"/>
</dbReference>
<dbReference type="Pfam" id="PF03717">
    <property type="entry name" value="PBP_dimer"/>
    <property type="match status" value="1"/>
</dbReference>
<dbReference type="SUPFAM" id="SSF54184">
    <property type="entry name" value="Penicillin-binding protein 2x (pbp-2x), c-terminal domain"/>
    <property type="match status" value="2"/>
</dbReference>
<protein>
    <submittedName>
        <fullName evidence="17">Penicillin-binding protein 2B</fullName>
    </submittedName>
</protein>
<comment type="caution">
    <text evidence="17">The sequence shown here is derived from an EMBL/GenBank/DDBJ whole genome shotgun (WGS) entry which is preliminary data.</text>
</comment>
<dbReference type="SMART" id="SM00740">
    <property type="entry name" value="PASTA"/>
    <property type="match status" value="2"/>
</dbReference>
<dbReference type="SUPFAM" id="SSF56601">
    <property type="entry name" value="beta-lactamase/transpeptidase-like"/>
    <property type="match status" value="1"/>
</dbReference>
<evidence type="ECO:0000256" key="15">
    <source>
        <dbReference type="SAM" id="Phobius"/>
    </source>
</evidence>
<accession>A0A0R1GWD7</accession>
<evidence type="ECO:0000256" key="9">
    <source>
        <dbReference type="ARBA" id="ARBA00022989"/>
    </source>
</evidence>
<feature type="domain" description="PASTA" evidence="16">
    <location>
        <begin position="665"/>
        <end position="722"/>
    </location>
</feature>
<evidence type="ECO:0000256" key="3">
    <source>
        <dbReference type="ARBA" id="ARBA00022475"/>
    </source>
</evidence>
<dbReference type="FunFam" id="3.40.710.10:FF:000095">
    <property type="entry name" value="Penicillin-binding protein 2x"/>
    <property type="match status" value="1"/>
</dbReference>
<dbReference type="PANTHER" id="PTHR30627">
    <property type="entry name" value="PEPTIDOGLYCAN D,D-TRANSPEPTIDASE"/>
    <property type="match status" value="1"/>
</dbReference>
<dbReference type="CDD" id="cd06576">
    <property type="entry name" value="PASTA_Pbp2x-like_1"/>
    <property type="match status" value="1"/>
</dbReference>
<evidence type="ECO:0000256" key="5">
    <source>
        <dbReference type="ARBA" id="ARBA00022692"/>
    </source>
</evidence>
<evidence type="ECO:0000256" key="1">
    <source>
        <dbReference type="ARBA" id="ARBA00004162"/>
    </source>
</evidence>
<organism evidence="17 18">
    <name type="scientific">Amylolactobacillus amylotrophicus DSM 20534</name>
    <dbReference type="NCBI Taxonomy" id="1423722"/>
    <lineage>
        <taxon>Bacteria</taxon>
        <taxon>Bacillati</taxon>
        <taxon>Bacillota</taxon>
        <taxon>Bacilli</taxon>
        <taxon>Lactobacillales</taxon>
        <taxon>Lactobacillaceae</taxon>
        <taxon>Amylolactobacillus</taxon>
    </lineage>
</organism>
<keyword evidence="7" id="KW-0133">Cell shape</keyword>
<dbReference type="InterPro" id="IPR001460">
    <property type="entry name" value="PCN-bd_Tpept"/>
</dbReference>
<keyword evidence="6" id="KW-0677">Repeat</keyword>
<proteinExistence type="inferred from homology"/>
<evidence type="ECO:0000256" key="2">
    <source>
        <dbReference type="ARBA" id="ARBA00007171"/>
    </source>
</evidence>
<dbReference type="GO" id="GO:0005886">
    <property type="term" value="C:plasma membrane"/>
    <property type="evidence" value="ECO:0007669"/>
    <property type="project" value="UniProtKB-SubCell"/>
</dbReference>
<dbReference type="GO" id="GO:0071555">
    <property type="term" value="P:cell wall organization"/>
    <property type="evidence" value="ECO:0007669"/>
    <property type="project" value="UniProtKB-KW"/>
</dbReference>
<keyword evidence="5 15" id="KW-0812">Transmembrane</keyword>
<evidence type="ECO:0000256" key="10">
    <source>
        <dbReference type="ARBA" id="ARBA00023136"/>
    </source>
</evidence>
<dbReference type="Gene3D" id="3.30.70.2110">
    <property type="match status" value="1"/>
</dbReference>
<dbReference type="InterPro" id="IPR012338">
    <property type="entry name" value="Beta-lactam/transpept-like"/>
</dbReference>
<gene>
    <name evidence="17" type="ORF">FC62_GL000322</name>
</gene>
<keyword evidence="10 15" id="KW-0472">Membrane</keyword>
<dbReference type="GO" id="GO:0009252">
    <property type="term" value="P:peptidoglycan biosynthetic process"/>
    <property type="evidence" value="ECO:0007669"/>
    <property type="project" value="UniProtKB-KW"/>
</dbReference>
<comment type="function">
    <text evidence="14">A transpeptidase that forms peptide cross-links between adjacent glycan strands in cell wall peptidoglycan (PG). Part of the divisome machinery that synthesizes the septal cross wall. Beta-lactams inactivate the PBPs by acylating an essential serine residue in the active site of these proteins.</text>
</comment>